<feature type="domain" description="HTH luxR-type" evidence="5">
    <location>
        <begin position="830"/>
        <end position="895"/>
    </location>
</feature>
<accession>A0A931B1K5</accession>
<evidence type="ECO:0000256" key="4">
    <source>
        <dbReference type="SAM" id="MobiDB-lite"/>
    </source>
</evidence>
<dbReference type="InterPro" id="IPR059106">
    <property type="entry name" value="WHD_MalT"/>
</dbReference>
<dbReference type="InterPro" id="IPR036388">
    <property type="entry name" value="WH-like_DNA-bd_sf"/>
</dbReference>
<proteinExistence type="predicted"/>
<dbReference type="SUPFAM" id="SSF46894">
    <property type="entry name" value="C-terminal effector domain of the bipartite response regulators"/>
    <property type="match status" value="1"/>
</dbReference>
<sequence>MPDPRRRAKALDAVAPTDDLPNGDPVLATRLQPPEAPEAFLPRDRLVRQLDDAVHLPVTLVNGPAGAGKTLLVADWLRRGRHPGPVGWLTLEAGDNLPGNFWAYVRETLRRVLPGMPADIGVPAKAEHIEPSVLVRLAAWINRQPEPVVLVLDEFEHSDELVVAGQLHDLVRHTAGQLRLVLISRDEPLLPLHRYRLAGQLAEIRATDLAMRLSETAHMLDLQGLHLSRSAVEAVHHRLSGWTAGLRLLAIAAQDADDADAYLKQIDVEQSALSDFLLTEVLHSQPAARQDLLLRCSILTRIHPELADALTGRRDGHPMLAELHRANTFTEALPDGWYRLHPMFAGILRLHLQATTTDQVEDLHLRAAKWLADHDQFRAARDHAVEAGAWGLAAQLLVSQFAIGQLLTGRDAARLQAQFSRMPPSVVSPEAELVRAAMHLARDDVDAALQVLDRVEEDRSPTPETPDACLRMASAFLRAGAGRLLGSVSIAATAARQAHSLEHAALAEPLAQHPELLTQVDAELGSVLLWQGRLSDAGRALEAAAQAPLTPTTAQLRHESQCRLALIDYLRGWPGRAERRIHHADEEAEHFSVPPETRTQVRDLVLAATALERDEVGAVQAALARASAPDSPGPDPVVALGTSAIRAALHVAQGNPDVALEELAQARRDDLADHPSDWGRERLAVTASAAHLAAGRPEAAMAALTEVPRNAPDSMMAEARARLAVDPDDERAMAQLQALRRDPCLGSATRTRALLLLGQAGSSRSDASCERLLVQALATAKGERLRRPFCESAGWVRRQLRMHPQLAQAHPWLPSDLCPPESPCSDAGGAAPLTKPLTRRERAVLARVCRMMSTEEIAEDLFVSPNTVKTHLKSINRKLGTTSRREAAQRADRLHLLDPG</sequence>
<dbReference type="Pfam" id="PF00196">
    <property type="entry name" value="GerE"/>
    <property type="match status" value="1"/>
</dbReference>
<evidence type="ECO:0000313" key="6">
    <source>
        <dbReference type="EMBL" id="MBF9068563.1"/>
    </source>
</evidence>
<dbReference type="CDD" id="cd06170">
    <property type="entry name" value="LuxR_C_like"/>
    <property type="match status" value="1"/>
</dbReference>
<keyword evidence="3" id="KW-0804">Transcription</keyword>
<dbReference type="Gene3D" id="3.40.50.300">
    <property type="entry name" value="P-loop containing nucleotide triphosphate hydrolases"/>
    <property type="match status" value="1"/>
</dbReference>
<evidence type="ECO:0000313" key="7">
    <source>
        <dbReference type="Proteomes" id="UP000657385"/>
    </source>
</evidence>
<keyword evidence="1" id="KW-0805">Transcription regulation</keyword>
<dbReference type="EMBL" id="JADPRT010000004">
    <property type="protein sequence ID" value="MBF9068563.1"/>
    <property type="molecule type" value="Genomic_DNA"/>
</dbReference>
<name>A0A931B1K5_9ACTN</name>
<keyword evidence="2" id="KW-0238">DNA-binding</keyword>
<dbReference type="AlphaFoldDB" id="A0A931B1K5"/>
<dbReference type="InterPro" id="IPR016032">
    <property type="entry name" value="Sig_transdc_resp-reg_C-effctor"/>
</dbReference>
<reference evidence="6" key="1">
    <citation type="submission" date="2020-11" db="EMBL/GenBank/DDBJ databases">
        <title>Isolation and identification of active actinomycetes.</title>
        <authorList>
            <person name="Yu B."/>
        </authorList>
    </citation>
    <scope>NUCLEOTIDE SEQUENCE</scope>
    <source>
        <strain evidence="6">NEAU-YB345</strain>
    </source>
</reference>
<dbReference type="InterPro" id="IPR041664">
    <property type="entry name" value="AAA_16"/>
</dbReference>
<dbReference type="RefSeq" id="WP_196193742.1">
    <property type="nucleotide sequence ID" value="NZ_JADPRT010000004.1"/>
</dbReference>
<evidence type="ECO:0000256" key="1">
    <source>
        <dbReference type="ARBA" id="ARBA00023015"/>
    </source>
</evidence>
<evidence type="ECO:0000256" key="3">
    <source>
        <dbReference type="ARBA" id="ARBA00023163"/>
    </source>
</evidence>
<dbReference type="PANTHER" id="PTHR44688:SF16">
    <property type="entry name" value="DNA-BINDING TRANSCRIPTIONAL ACTIVATOR DEVR_DOSR"/>
    <property type="match status" value="1"/>
</dbReference>
<dbReference type="GO" id="GO:0003677">
    <property type="term" value="F:DNA binding"/>
    <property type="evidence" value="ECO:0007669"/>
    <property type="project" value="UniProtKB-KW"/>
</dbReference>
<dbReference type="Proteomes" id="UP000657385">
    <property type="component" value="Unassembled WGS sequence"/>
</dbReference>
<dbReference type="Pfam" id="PF13191">
    <property type="entry name" value="AAA_16"/>
    <property type="match status" value="1"/>
</dbReference>
<evidence type="ECO:0000259" key="5">
    <source>
        <dbReference type="PROSITE" id="PS50043"/>
    </source>
</evidence>
<keyword evidence="7" id="KW-1185">Reference proteome</keyword>
<evidence type="ECO:0000256" key="2">
    <source>
        <dbReference type="ARBA" id="ARBA00023125"/>
    </source>
</evidence>
<dbReference type="PRINTS" id="PR00038">
    <property type="entry name" value="HTHLUXR"/>
</dbReference>
<gene>
    <name evidence="6" type="ORF">I2501_11025</name>
</gene>
<dbReference type="PROSITE" id="PS50043">
    <property type="entry name" value="HTH_LUXR_2"/>
    <property type="match status" value="1"/>
</dbReference>
<protein>
    <submittedName>
        <fullName evidence="6">Helix-turn-helix transcriptional regulator</fullName>
    </submittedName>
</protein>
<dbReference type="InterPro" id="IPR000792">
    <property type="entry name" value="Tscrpt_reg_LuxR_C"/>
</dbReference>
<dbReference type="Pfam" id="PF25873">
    <property type="entry name" value="WHD_MalT"/>
    <property type="match status" value="1"/>
</dbReference>
<dbReference type="GO" id="GO:0006355">
    <property type="term" value="P:regulation of DNA-templated transcription"/>
    <property type="evidence" value="ECO:0007669"/>
    <property type="project" value="InterPro"/>
</dbReference>
<dbReference type="Gene3D" id="1.10.10.10">
    <property type="entry name" value="Winged helix-like DNA-binding domain superfamily/Winged helix DNA-binding domain"/>
    <property type="match status" value="1"/>
</dbReference>
<organism evidence="6 7">
    <name type="scientific">Streptacidiphilus fuscans</name>
    <dbReference type="NCBI Taxonomy" id="2789292"/>
    <lineage>
        <taxon>Bacteria</taxon>
        <taxon>Bacillati</taxon>
        <taxon>Actinomycetota</taxon>
        <taxon>Actinomycetes</taxon>
        <taxon>Kitasatosporales</taxon>
        <taxon>Streptomycetaceae</taxon>
        <taxon>Streptacidiphilus</taxon>
    </lineage>
</organism>
<comment type="caution">
    <text evidence="6">The sequence shown here is derived from an EMBL/GenBank/DDBJ whole genome shotgun (WGS) entry which is preliminary data.</text>
</comment>
<feature type="region of interest" description="Disordered" evidence="4">
    <location>
        <begin position="1"/>
        <end position="23"/>
    </location>
</feature>
<dbReference type="SUPFAM" id="SSF52540">
    <property type="entry name" value="P-loop containing nucleoside triphosphate hydrolases"/>
    <property type="match status" value="1"/>
</dbReference>
<dbReference type="SMART" id="SM00421">
    <property type="entry name" value="HTH_LUXR"/>
    <property type="match status" value="1"/>
</dbReference>
<dbReference type="InterPro" id="IPR027417">
    <property type="entry name" value="P-loop_NTPase"/>
</dbReference>
<dbReference type="PANTHER" id="PTHR44688">
    <property type="entry name" value="DNA-BINDING TRANSCRIPTIONAL ACTIVATOR DEVR_DOSR"/>
    <property type="match status" value="1"/>
</dbReference>